<name>A0A2P6PDR4_ROSCH</name>
<dbReference type="Gramene" id="PRQ20072">
    <property type="protein sequence ID" value="PRQ20072"/>
    <property type="gene ID" value="RchiOBHm_Chr7g0224171"/>
</dbReference>
<dbReference type="InterPro" id="IPR002885">
    <property type="entry name" value="PPR_rpt"/>
</dbReference>
<keyword evidence="4" id="KW-1185">Reference proteome</keyword>
<dbReference type="NCBIfam" id="TIGR00756">
    <property type="entry name" value="PPR"/>
    <property type="match status" value="1"/>
</dbReference>
<dbReference type="STRING" id="74649.A0A2P6PDR4"/>
<keyword evidence="1" id="KW-0677">Repeat</keyword>
<evidence type="ECO:0000256" key="2">
    <source>
        <dbReference type="PROSITE-ProRule" id="PRU00708"/>
    </source>
</evidence>
<gene>
    <name evidence="3" type="ORF">RchiOBHm_Chr7g0224171</name>
</gene>
<feature type="repeat" description="PPR" evidence="2">
    <location>
        <begin position="44"/>
        <end position="78"/>
    </location>
</feature>
<comment type="caution">
    <text evidence="3">The sequence shown here is derived from an EMBL/GenBank/DDBJ whole genome shotgun (WGS) entry which is preliminary data.</text>
</comment>
<organism evidence="3 4">
    <name type="scientific">Rosa chinensis</name>
    <name type="common">China rose</name>
    <dbReference type="NCBI Taxonomy" id="74649"/>
    <lineage>
        <taxon>Eukaryota</taxon>
        <taxon>Viridiplantae</taxon>
        <taxon>Streptophyta</taxon>
        <taxon>Embryophyta</taxon>
        <taxon>Tracheophyta</taxon>
        <taxon>Spermatophyta</taxon>
        <taxon>Magnoliopsida</taxon>
        <taxon>eudicotyledons</taxon>
        <taxon>Gunneridae</taxon>
        <taxon>Pentapetalae</taxon>
        <taxon>rosids</taxon>
        <taxon>fabids</taxon>
        <taxon>Rosales</taxon>
        <taxon>Rosaceae</taxon>
        <taxon>Rosoideae</taxon>
        <taxon>Rosoideae incertae sedis</taxon>
        <taxon>Rosa</taxon>
    </lineage>
</organism>
<dbReference type="Gene3D" id="1.25.40.10">
    <property type="entry name" value="Tetratricopeptide repeat domain"/>
    <property type="match status" value="1"/>
</dbReference>
<evidence type="ECO:0000313" key="3">
    <source>
        <dbReference type="EMBL" id="PRQ20072.1"/>
    </source>
</evidence>
<dbReference type="PROSITE" id="PS51375">
    <property type="entry name" value="PPR"/>
    <property type="match status" value="1"/>
</dbReference>
<dbReference type="AlphaFoldDB" id="A0A2P6PDR4"/>
<accession>A0A2P6PDR4</accession>
<dbReference type="Proteomes" id="UP000238479">
    <property type="component" value="Chromosome 7"/>
</dbReference>
<proteinExistence type="predicted"/>
<dbReference type="EMBL" id="PDCK01000045">
    <property type="protein sequence ID" value="PRQ20072.1"/>
    <property type="molecule type" value="Genomic_DNA"/>
</dbReference>
<dbReference type="InterPro" id="IPR011990">
    <property type="entry name" value="TPR-like_helical_dom_sf"/>
</dbReference>
<evidence type="ECO:0000256" key="1">
    <source>
        <dbReference type="ARBA" id="ARBA00022737"/>
    </source>
</evidence>
<evidence type="ECO:0000313" key="4">
    <source>
        <dbReference type="Proteomes" id="UP000238479"/>
    </source>
</evidence>
<sequence>MQEDYGLKRVKAALRLVVKKLCENGFAGNAEKMVKGLVNEFFPDEYICDLLIKGWCVDGKLEEARRLAGEMYRRGFDIGTSSFNVILDCV</sequence>
<reference evidence="3 4" key="1">
    <citation type="journal article" date="2018" name="Nat. Genet.">
        <title>The Rosa genome provides new insights in the design of modern roses.</title>
        <authorList>
            <person name="Bendahmane M."/>
        </authorList>
    </citation>
    <scope>NUCLEOTIDE SEQUENCE [LARGE SCALE GENOMIC DNA]</scope>
    <source>
        <strain evidence="4">cv. Old Blush</strain>
    </source>
</reference>
<protein>
    <submittedName>
        <fullName evidence="3">Putative pentatricopeptide</fullName>
    </submittedName>
</protein>